<keyword evidence="3" id="KW-1185">Reference proteome</keyword>
<dbReference type="Proteomes" id="UP000290289">
    <property type="component" value="Chromosome 12"/>
</dbReference>
<accession>A0A498IBC7</accession>
<comment type="caution">
    <text evidence="2">The sequence shown here is derived from an EMBL/GenBank/DDBJ whole genome shotgun (WGS) entry which is preliminary data.</text>
</comment>
<evidence type="ECO:0000313" key="2">
    <source>
        <dbReference type="EMBL" id="RXH81068.1"/>
    </source>
</evidence>
<protein>
    <submittedName>
        <fullName evidence="2">Uncharacterized protein</fullName>
    </submittedName>
</protein>
<evidence type="ECO:0000256" key="1">
    <source>
        <dbReference type="SAM" id="MobiDB-lite"/>
    </source>
</evidence>
<feature type="compositionally biased region" description="Polar residues" evidence="1">
    <location>
        <begin position="54"/>
        <end position="63"/>
    </location>
</feature>
<organism evidence="2 3">
    <name type="scientific">Malus domestica</name>
    <name type="common">Apple</name>
    <name type="synonym">Pyrus malus</name>
    <dbReference type="NCBI Taxonomy" id="3750"/>
    <lineage>
        <taxon>Eukaryota</taxon>
        <taxon>Viridiplantae</taxon>
        <taxon>Streptophyta</taxon>
        <taxon>Embryophyta</taxon>
        <taxon>Tracheophyta</taxon>
        <taxon>Spermatophyta</taxon>
        <taxon>Magnoliopsida</taxon>
        <taxon>eudicotyledons</taxon>
        <taxon>Gunneridae</taxon>
        <taxon>Pentapetalae</taxon>
        <taxon>rosids</taxon>
        <taxon>fabids</taxon>
        <taxon>Rosales</taxon>
        <taxon>Rosaceae</taxon>
        <taxon>Amygdaloideae</taxon>
        <taxon>Maleae</taxon>
        <taxon>Malus</taxon>
    </lineage>
</organism>
<dbReference type="AlphaFoldDB" id="A0A498IBC7"/>
<feature type="compositionally biased region" description="Polar residues" evidence="1">
    <location>
        <begin position="25"/>
        <end position="43"/>
    </location>
</feature>
<gene>
    <name evidence="2" type="ORF">DVH24_004982</name>
</gene>
<sequence length="72" mass="7781">MALDLHNPPNWTKFRRPSIRKRESSCSPSRRATPSSALSTSRSKSCRGLPATALSDQSLTESSAGAELCNMS</sequence>
<feature type="region of interest" description="Disordered" evidence="1">
    <location>
        <begin position="1"/>
        <end position="72"/>
    </location>
</feature>
<proteinExistence type="predicted"/>
<reference evidence="2 3" key="1">
    <citation type="submission" date="2018-10" db="EMBL/GenBank/DDBJ databases">
        <title>A high-quality apple genome assembly.</title>
        <authorList>
            <person name="Hu J."/>
        </authorList>
    </citation>
    <scope>NUCLEOTIDE SEQUENCE [LARGE SCALE GENOMIC DNA]</scope>
    <source>
        <strain evidence="3">cv. HFTH1</strain>
        <tissue evidence="2">Young leaf</tissue>
    </source>
</reference>
<evidence type="ECO:0000313" key="3">
    <source>
        <dbReference type="Proteomes" id="UP000290289"/>
    </source>
</evidence>
<dbReference type="EMBL" id="RDQH01000338">
    <property type="protein sequence ID" value="RXH81068.1"/>
    <property type="molecule type" value="Genomic_DNA"/>
</dbReference>
<name>A0A498IBC7_MALDO</name>